<organism evidence="7 8">
    <name type="scientific">Streptomyces spinoverrucosus</name>
    <dbReference type="NCBI Taxonomy" id="284043"/>
    <lineage>
        <taxon>Bacteria</taxon>
        <taxon>Bacillati</taxon>
        <taxon>Actinomycetota</taxon>
        <taxon>Actinomycetes</taxon>
        <taxon>Kitasatosporales</taxon>
        <taxon>Streptomycetaceae</taxon>
        <taxon>Streptomyces</taxon>
    </lineage>
</organism>
<comment type="caution">
    <text evidence="7">The sequence shown here is derived from an EMBL/GenBank/DDBJ whole genome shotgun (WGS) entry which is preliminary data.</text>
</comment>
<dbReference type="InterPro" id="IPR050109">
    <property type="entry name" value="HTH-type_TetR-like_transc_reg"/>
</dbReference>
<gene>
    <name evidence="7" type="ORF">SSP24_62150</name>
</gene>
<dbReference type="InterPro" id="IPR036271">
    <property type="entry name" value="Tet_transcr_reg_TetR-rel_C_sf"/>
</dbReference>
<dbReference type="SUPFAM" id="SSF48498">
    <property type="entry name" value="Tetracyclin repressor-like, C-terminal domain"/>
    <property type="match status" value="1"/>
</dbReference>
<dbReference type="RefSeq" id="WP_229866075.1">
    <property type="nucleotide sequence ID" value="NZ_BJND01000054.1"/>
</dbReference>
<dbReference type="InterPro" id="IPR009057">
    <property type="entry name" value="Homeodomain-like_sf"/>
</dbReference>
<dbReference type="PROSITE" id="PS50977">
    <property type="entry name" value="HTH_TETR_2"/>
    <property type="match status" value="1"/>
</dbReference>
<evidence type="ECO:0000256" key="5">
    <source>
        <dbReference type="SAM" id="MobiDB-lite"/>
    </source>
</evidence>
<dbReference type="Gene3D" id="1.10.357.10">
    <property type="entry name" value="Tetracycline Repressor, domain 2"/>
    <property type="match status" value="1"/>
</dbReference>
<name>A0A4Y3VSC6_9ACTN</name>
<feature type="region of interest" description="Disordered" evidence="5">
    <location>
        <begin position="1"/>
        <end position="25"/>
    </location>
</feature>
<dbReference type="PRINTS" id="PR00455">
    <property type="entry name" value="HTHTETR"/>
</dbReference>
<keyword evidence="8" id="KW-1185">Reference proteome</keyword>
<dbReference type="EMBL" id="BJND01000054">
    <property type="protein sequence ID" value="GEC08560.1"/>
    <property type="molecule type" value="Genomic_DNA"/>
</dbReference>
<dbReference type="InterPro" id="IPR001647">
    <property type="entry name" value="HTH_TetR"/>
</dbReference>
<sequence>MTRSPAAASPTGPTEQPMGRRERQRQRIRSAILDAALELFAEQGYGATTIDQIAERADLARRTVFNHFPRKRDMLDAWRGERRELVTARLVDDGVRRAPARRQLELQMEVLAGVNEENPRMARVLSLGWLSELGTFDSPFPVFESFRDSVRLGQDNGDFRPSVSPETVAETLSAVYTETLHRWLQAHQHTDKPFLLGPALRVKLDLVLDGLTAHQG</sequence>
<keyword evidence="2 4" id="KW-0238">DNA-binding</keyword>
<dbReference type="GO" id="GO:0003700">
    <property type="term" value="F:DNA-binding transcription factor activity"/>
    <property type="evidence" value="ECO:0007669"/>
    <property type="project" value="TreeGrafter"/>
</dbReference>
<feature type="domain" description="HTH tetR-type" evidence="6">
    <location>
        <begin position="26"/>
        <end position="86"/>
    </location>
</feature>
<dbReference type="Pfam" id="PF00440">
    <property type="entry name" value="TetR_N"/>
    <property type="match status" value="1"/>
</dbReference>
<dbReference type="SUPFAM" id="SSF46689">
    <property type="entry name" value="Homeodomain-like"/>
    <property type="match status" value="1"/>
</dbReference>
<dbReference type="PANTHER" id="PTHR30055:SF234">
    <property type="entry name" value="HTH-TYPE TRANSCRIPTIONAL REGULATOR BETI"/>
    <property type="match status" value="1"/>
</dbReference>
<reference evidence="7 8" key="1">
    <citation type="submission" date="2019-06" db="EMBL/GenBank/DDBJ databases">
        <title>Whole genome shotgun sequence of Streptomyces spinoverrucosus NBRC 14228.</title>
        <authorList>
            <person name="Hosoyama A."/>
            <person name="Uohara A."/>
            <person name="Ohji S."/>
            <person name="Ichikawa N."/>
        </authorList>
    </citation>
    <scope>NUCLEOTIDE SEQUENCE [LARGE SCALE GENOMIC DNA]</scope>
    <source>
        <strain evidence="7 8">NBRC 14228</strain>
    </source>
</reference>
<evidence type="ECO:0000313" key="7">
    <source>
        <dbReference type="EMBL" id="GEC08560.1"/>
    </source>
</evidence>
<evidence type="ECO:0000256" key="1">
    <source>
        <dbReference type="ARBA" id="ARBA00023015"/>
    </source>
</evidence>
<dbReference type="GO" id="GO:0000976">
    <property type="term" value="F:transcription cis-regulatory region binding"/>
    <property type="evidence" value="ECO:0007669"/>
    <property type="project" value="TreeGrafter"/>
</dbReference>
<evidence type="ECO:0000259" key="6">
    <source>
        <dbReference type="PROSITE" id="PS50977"/>
    </source>
</evidence>
<dbReference type="AlphaFoldDB" id="A0A4Y3VSC6"/>
<accession>A0A4Y3VSC6</accession>
<dbReference type="PANTHER" id="PTHR30055">
    <property type="entry name" value="HTH-TYPE TRANSCRIPTIONAL REGULATOR RUTR"/>
    <property type="match status" value="1"/>
</dbReference>
<evidence type="ECO:0000256" key="2">
    <source>
        <dbReference type="ARBA" id="ARBA00023125"/>
    </source>
</evidence>
<proteinExistence type="predicted"/>
<keyword evidence="3" id="KW-0804">Transcription</keyword>
<dbReference type="Proteomes" id="UP000317881">
    <property type="component" value="Unassembled WGS sequence"/>
</dbReference>
<evidence type="ECO:0000256" key="4">
    <source>
        <dbReference type="PROSITE-ProRule" id="PRU00335"/>
    </source>
</evidence>
<keyword evidence="1" id="KW-0805">Transcription regulation</keyword>
<evidence type="ECO:0000313" key="8">
    <source>
        <dbReference type="Proteomes" id="UP000317881"/>
    </source>
</evidence>
<feature type="DNA-binding region" description="H-T-H motif" evidence="4">
    <location>
        <begin position="49"/>
        <end position="68"/>
    </location>
</feature>
<protein>
    <submittedName>
        <fullName evidence="7">TetR family transcriptional regulator</fullName>
    </submittedName>
</protein>
<evidence type="ECO:0000256" key="3">
    <source>
        <dbReference type="ARBA" id="ARBA00023163"/>
    </source>
</evidence>